<dbReference type="AlphaFoldDB" id="A0A382HI10"/>
<evidence type="ECO:0008006" key="2">
    <source>
        <dbReference type="Google" id="ProtNLM"/>
    </source>
</evidence>
<reference evidence="1" key="1">
    <citation type="submission" date="2018-05" db="EMBL/GenBank/DDBJ databases">
        <authorList>
            <person name="Lanie J.A."/>
            <person name="Ng W.-L."/>
            <person name="Kazmierczak K.M."/>
            <person name="Andrzejewski T.M."/>
            <person name="Davidsen T.M."/>
            <person name="Wayne K.J."/>
            <person name="Tettelin H."/>
            <person name="Glass J.I."/>
            <person name="Rusch D."/>
            <person name="Podicherti R."/>
            <person name="Tsui H.-C.T."/>
            <person name="Winkler M.E."/>
        </authorList>
    </citation>
    <scope>NUCLEOTIDE SEQUENCE</scope>
</reference>
<dbReference type="InterPro" id="IPR027417">
    <property type="entry name" value="P-loop_NTPase"/>
</dbReference>
<gene>
    <name evidence="1" type="ORF">METZ01_LOCUS239828</name>
</gene>
<accession>A0A382HI10</accession>
<dbReference type="SUPFAM" id="SSF52540">
    <property type="entry name" value="P-loop containing nucleoside triphosphate hydrolases"/>
    <property type="match status" value="1"/>
</dbReference>
<proteinExistence type="predicted"/>
<sequence>MKLTAKEFRSEKNKRLTLLGMSGVGKTHLAKLIGENGGWYHFSGDYHIGATYLKDEIINNIAKKMKQDPWLQNLLKNQSISVNSQVTFDNLEPISAFLGKVGNPEEGGLAIDEFIRRQGLFLEAEIKAMYDVPSFIKKSQQLGYDNFINDAGGSLCELEDKKLYQLLAKNTLIVYIKTNKDAEKMLIERSKNQPKPVYYHPNFFASALQSYLEKNSLDYVAQIN</sequence>
<dbReference type="Gene3D" id="3.40.50.300">
    <property type="entry name" value="P-loop containing nucleotide triphosphate hydrolases"/>
    <property type="match status" value="1"/>
</dbReference>
<protein>
    <recommendedName>
        <fullName evidence="2">ATPase</fullName>
    </recommendedName>
</protein>
<organism evidence="1">
    <name type="scientific">marine metagenome</name>
    <dbReference type="NCBI Taxonomy" id="408172"/>
    <lineage>
        <taxon>unclassified sequences</taxon>
        <taxon>metagenomes</taxon>
        <taxon>ecological metagenomes</taxon>
    </lineage>
</organism>
<dbReference type="EMBL" id="UINC01061421">
    <property type="protein sequence ID" value="SVB86974.1"/>
    <property type="molecule type" value="Genomic_DNA"/>
</dbReference>
<name>A0A382HI10_9ZZZZ</name>
<feature type="non-terminal residue" evidence="1">
    <location>
        <position position="224"/>
    </location>
</feature>
<evidence type="ECO:0000313" key="1">
    <source>
        <dbReference type="EMBL" id="SVB86974.1"/>
    </source>
</evidence>